<evidence type="ECO:0000313" key="10">
    <source>
        <dbReference type="EMBL" id="MTH65496.1"/>
    </source>
</evidence>
<dbReference type="InterPro" id="IPR050556">
    <property type="entry name" value="Type_II_TA_system_RNase"/>
</dbReference>
<evidence type="ECO:0000256" key="5">
    <source>
        <dbReference type="ARBA" id="ARBA00022801"/>
    </source>
</evidence>
<keyword evidence="3 8" id="KW-0540">Nuclease</keyword>
<evidence type="ECO:0000256" key="6">
    <source>
        <dbReference type="ARBA" id="ARBA00022842"/>
    </source>
</evidence>
<keyword evidence="2 8" id="KW-1277">Toxin-antitoxin system</keyword>
<dbReference type="GO" id="GO:0000287">
    <property type="term" value="F:magnesium ion binding"/>
    <property type="evidence" value="ECO:0007669"/>
    <property type="project" value="UniProtKB-UniRule"/>
</dbReference>
<comment type="function">
    <text evidence="8">Toxic component of a toxin-antitoxin (TA) system. An RNase.</text>
</comment>
<dbReference type="PANTHER" id="PTHR33653:SF1">
    <property type="entry name" value="RIBONUCLEASE VAPC2"/>
    <property type="match status" value="1"/>
</dbReference>
<dbReference type="InterPro" id="IPR002716">
    <property type="entry name" value="PIN_dom"/>
</dbReference>
<accession>A0A6L6IYC8</accession>
<feature type="binding site" evidence="8">
    <location>
        <position position="100"/>
    </location>
    <ligand>
        <name>Mg(2+)</name>
        <dbReference type="ChEBI" id="CHEBI:18420"/>
    </ligand>
</feature>
<dbReference type="InterPro" id="IPR022907">
    <property type="entry name" value="VapC_family"/>
</dbReference>
<dbReference type="GO" id="GO:0016787">
    <property type="term" value="F:hydrolase activity"/>
    <property type="evidence" value="ECO:0007669"/>
    <property type="project" value="UniProtKB-KW"/>
</dbReference>
<comment type="similarity">
    <text evidence="7 8">Belongs to the PINc/VapC protein family.</text>
</comment>
<comment type="caution">
    <text evidence="10">The sequence shown here is derived from an EMBL/GenBank/DDBJ whole genome shotgun (WGS) entry which is preliminary data.</text>
</comment>
<dbReference type="PANTHER" id="PTHR33653">
    <property type="entry name" value="RIBONUCLEASE VAPC2"/>
    <property type="match status" value="1"/>
</dbReference>
<dbReference type="Pfam" id="PF01850">
    <property type="entry name" value="PIN"/>
    <property type="match status" value="1"/>
</dbReference>
<keyword evidence="4 8" id="KW-0479">Metal-binding</keyword>
<gene>
    <name evidence="8" type="primary">vapC</name>
    <name evidence="10" type="ORF">GL284_14580</name>
</gene>
<keyword evidence="11" id="KW-1185">Reference proteome</keyword>
<keyword evidence="8" id="KW-0800">Toxin</keyword>
<dbReference type="EMBL" id="WMII01000014">
    <property type="protein sequence ID" value="MTH65496.1"/>
    <property type="molecule type" value="Genomic_DNA"/>
</dbReference>
<evidence type="ECO:0000256" key="1">
    <source>
        <dbReference type="ARBA" id="ARBA00001946"/>
    </source>
</evidence>
<keyword evidence="6 8" id="KW-0460">Magnesium</keyword>
<sequence length="134" mass="14730">MLILDTNVLSALRRPERSPNVAAWLARQDETQLHLSVVTLGEIERGIARQEELNPPFARDLRDWIARTTTLFADRLLPFGADEALIWGRLSARIGHSGADLLIAATALARDATVVTGNIADFRPSGCRLTDPFA</sequence>
<evidence type="ECO:0000256" key="8">
    <source>
        <dbReference type="HAMAP-Rule" id="MF_00265"/>
    </source>
</evidence>
<dbReference type="HAMAP" id="MF_00265">
    <property type="entry name" value="VapC_Nob1"/>
    <property type="match status" value="1"/>
</dbReference>
<evidence type="ECO:0000256" key="7">
    <source>
        <dbReference type="ARBA" id="ARBA00038093"/>
    </source>
</evidence>
<dbReference type="Gene3D" id="3.40.50.1010">
    <property type="entry name" value="5'-nuclease"/>
    <property type="match status" value="1"/>
</dbReference>
<evidence type="ECO:0000313" key="11">
    <source>
        <dbReference type="Proteomes" id="UP000478740"/>
    </source>
</evidence>
<evidence type="ECO:0000256" key="3">
    <source>
        <dbReference type="ARBA" id="ARBA00022722"/>
    </source>
</evidence>
<dbReference type="Proteomes" id="UP000478740">
    <property type="component" value="Unassembled WGS sequence"/>
</dbReference>
<dbReference type="SUPFAM" id="SSF88723">
    <property type="entry name" value="PIN domain-like"/>
    <property type="match status" value="1"/>
</dbReference>
<comment type="cofactor">
    <cofactor evidence="1 8">
        <name>Mg(2+)</name>
        <dbReference type="ChEBI" id="CHEBI:18420"/>
    </cofactor>
</comment>
<name>A0A6L6IYC8_9RHOB</name>
<evidence type="ECO:0000256" key="4">
    <source>
        <dbReference type="ARBA" id="ARBA00022723"/>
    </source>
</evidence>
<dbReference type="InterPro" id="IPR029060">
    <property type="entry name" value="PIN-like_dom_sf"/>
</dbReference>
<dbReference type="CDD" id="cd18746">
    <property type="entry name" value="PIN_VapC4-5_FitB-like"/>
    <property type="match status" value="1"/>
</dbReference>
<evidence type="ECO:0000256" key="2">
    <source>
        <dbReference type="ARBA" id="ARBA00022649"/>
    </source>
</evidence>
<organism evidence="10 11">
    <name type="scientific">Paracoccus shanxieyensis</name>
    <dbReference type="NCBI Taxonomy" id="2675752"/>
    <lineage>
        <taxon>Bacteria</taxon>
        <taxon>Pseudomonadati</taxon>
        <taxon>Pseudomonadota</taxon>
        <taxon>Alphaproteobacteria</taxon>
        <taxon>Rhodobacterales</taxon>
        <taxon>Paracoccaceae</taxon>
        <taxon>Paracoccus</taxon>
    </lineage>
</organism>
<feature type="binding site" evidence="8">
    <location>
        <position position="5"/>
    </location>
    <ligand>
        <name>Mg(2+)</name>
        <dbReference type="ChEBI" id="CHEBI:18420"/>
    </ligand>
</feature>
<dbReference type="GO" id="GO:0004540">
    <property type="term" value="F:RNA nuclease activity"/>
    <property type="evidence" value="ECO:0007669"/>
    <property type="project" value="InterPro"/>
</dbReference>
<protein>
    <recommendedName>
        <fullName evidence="8">Ribonuclease VapC</fullName>
        <shortName evidence="8">RNase VapC</shortName>
        <ecNumber evidence="8">3.1.-.-</ecNumber>
    </recommendedName>
    <alternativeName>
        <fullName evidence="8">Toxin VapC</fullName>
    </alternativeName>
</protein>
<keyword evidence="5 8" id="KW-0378">Hydrolase</keyword>
<evidence type="ECO:0000259" key="9">
    <source>
        <dbReference type="Pfam" id="PF01850"/>
    </source>
</evidence>
<reference evidence="10 11" key="1">
    <citation type="submission" date="2019-11" db="EMBL/GenBank/DDBJ databases">
        <authorList>
            <person name="Dong K."/>
        </authorList>
    </citation>
    <scope>NUCLEOTIDE SEQUENCE [LARGE SCALE GENOMIC DNA]</scope>
    <source>
        <strain evidence="10 11">DK608</strain>
    </source>
</reference>
<dbReference type="EC" id="3.1.-.-" evidence="8"/>
<dbReference type="GO" id="GO:0090729">
    <property type="term" value="F:toxin activity"/>
    <property type="evidence" value="ECO:0007669"/>
    <property type="project" value="UniProtKB-KW"/>
</dbReference>
<dbReference type="AlphaFoldDB" id="A0A6L6IYC8"/>
<proteinExistence type="inferred from homology"/>
<dbReference type="RefSeq" id="WP_155045373.1">
    <property type="nucleotide sequence ID" value="NZ_WMIH01000014.1"/>
</dbReference>
<feature type="domain" description="PIN" evidence="9">
    <location>
        <begin position="3"/>
        <end position="118"/>
    </location>
</feature>